<dbReference type="InterPro" id="IPR000719">
    <property type="entry name" value="Prot_kinase_dom"/>
</dbReference>
<evidence type="ECO:0000256" key="2">
    <source>
        <dbReference type="ARBA" id="ARBA00022679"/>
    </source>
</evidence>
<dbReference type="Gene3D" id="1.10.510.10">
    <property type="entry name" value="Transferase(Phosphotransferase) domain 1"/>
    <property type="match status" value="1"/>
</dbReference>
<dbReference type="EC" id="2.7.11.1" evidence="1"/>
<dbReference type="Gene3D" id="3.30.200.20">
    <property type="entry name" value="Phosphorylase Kinase, domain 1"/>
    <property type="match status" value="1"/>
</dbReference>
<feature type="domain" description="Protein kinase" evidence="7">
    <location>
        <begin position="166"/>
        <end position="419"/>
    </location>
</feature>
<dbReference type="SUPFAM" id="SSF56112">
    <property type="entry name" value="Protein kinase-like (PK-like)"/>
    <property type="match status" value="1"/>
</dbReference>
<keyword evidence="8" id="KW-0723">Serine/threonine-protein kinase</keyword>
<evidence type="ECO:0000313" key="8">
    <source>
        <dbReference type="EMBL" id="NDO69913.1"/>
    </source>
</evidence>
<dbReference type="AlphaFoldDB" id="A0A9X5C910"/>
<dbReference type="OrthoDB" id="9788659at2"/>
<dbReference type="Proteomes" id="UP000474104">
    <property type="component" value="Unassembled WGS sequence"/>
</dbReference>
<dbReference type="InterPro" id="IPR011009">
    <property type="entry name" value="Kinase-like_dom_sf"/>
</dbReference>
<dbReference type="GO" id="GO:0005524">
    <property type="term" value="F:ATP binding"/>
    <property type="evidence" value="ECO:0007669"/>
    <property type="project" value="UniProtKB-UniRule"/>
</dbReference>
<dbReference type="Pfam" id="PF00069">
    <property type="entry name" value="Pkinase"/>
    <property type="match status" value="1"/>
</dbReference>
<organism evidence="8 9">
    <name type="scientific">Schaedlerella arabinosiphila</name>
    <dbReference type="NCBI Taxonomy" id="2044587"/>
    <lineage>
        <taxon>Bacteria</taxon>
        <taxon>Bacillati</taxon>
        <taxon>Bacillota</taxon>
        <taxon>Clostridia</taxon>
        <taxon>Lachnospirales</taxon>
        <taxon>Lachnospiraceae</taxon>
        <taxon>Schaedlerella</taxon>
    </lineage>
</organism>
<dbReference type="PROSITE" id="PS00107">
    <property type="entry name" value="PROTEIN_KINASE_ATP"/>
    <property type="match status" value="1"/>
</dbReference>
<dbReference type="PANTHER" id="PTHR43289:SF6">
    <property type="entry name" value="SERINE_THREONINE-PROTEIN KINASE NEKL-3"/>
    <property type="match status" value="1"/>
</dbReference>
<reference evidence="8 9" key="1">
    <citation type="submission" date="2019-07" db="EMBL/GenBank/DDBJ databases">
        <title>Draft genome sequences of 15 bacterial species constituting the stable defined intestinal microbiota of the GM15 gnotobiotic mouse model.</title>
        <authorList>
            <person name="Elie C."/>
            <person name="Mathieu A."/>
            <person name="Saliou A."/>
            <person name="Darnaud M."/>
            <person name="Leulier F."/>
            <person name="Tamellini A."/>
        </authorList>
    </citation>
    <scope>NUCLEOTIDE SEQUENCE [LARGE SCALE GENOMIC DNA]</scope>
    <source>
        <strain evidence="9">ASF 502</strain>
    </source>
</reference>
<name>A0A9X5C910_9FIRM</name>
<evidence type="ECO:0000256" key="4">
    <source>
        <dbReference type="ARBA" id="ARBA00022777"/>
    </source>
</evidence>
<evidence type="ECO:0000313" key="9">
    <source>
        <dbReference type="Proteomes" id="UP000474104"/>
    </source>
</evidence>
<evidence type="ECO:0000256" key="6">
    <source>
        <dbReference type="PROSITE-ProRule" id="PRU10141"/>
    </source>
</evidence>
<keyword evidence="5 6" id="KW-0067">ATP-binding</keyword>
<evidence type="ECO:0000256" key="3">
    <source>
        <dbReference type="ARBA" id="ARBA00022741"/>
    </source>
</evidence>
<dbReference type="InterPro" id="IPR008271">
    <property type="entry name" value="Ser/Thr_kinase_AS"/>
</dbReference>
<feature type="binding site" evidence="6">
    <location>
        <position position="195"/>
    </location>
    <ligand>
        <name>ATP</name>
        <dbReference type="ChEBI" id="CHEBI:30616"/>
    </ligand>
</feature>
<dbReference type="GO" id="GO:0004674">
    <property type="term" value="F:protein serine/threonine kinase activity"/>
    <property type="evidence" value="ECO:0007669"/>
    <property type="project" value="UniProtKB-KW"/>
</dbReference>
<dbReference type="PANTHER" id="PTHR43289">
    <property type="entry name" value="MITOGEN-ACTIVATED PROTEIN KINASE KINASE KINASE 20-RELATED"/>
    <property type="match status" value="1"/>
</dbReference>
<dbReference type="PROSITE" id="PS50011">
    <property type="entry name" value="PROTEIN_KINASE_DOM"/>
    <property type="match status" value="1"/>
</dbReference>
<dbReference type="InterPro" id="IPR017441">
    <property type="entry name" value="Protein_kinase_ATP_BS"/>
</dbReference>
<dbReference type="SMART" id="SM00220">
    <property type="entry name" value="S_TKc"/>
    <property type="match status" value="1"/>
</dbReference>
<dbReference type="CDD" id="cd14014">
    <property type="entry name" value="STKc_PknB_like"/>
    <property type="match status" value="1"/>
</dbReference>
<evidence type="ECO:0000256" key="5">
    <source>
        <dbReference type="ARBA" id="ARBA00022840"/>
    </source>
</evidence>
<dbReference type="PROSITE" id="PS00108">
    <property type="entry name" value="PROTEIN_KINASE_ST"/>
    <property type="match status" value="1"/>
</dbReference>
<dbReference type="RefSeq" id="WP_157404255.1">
    <property type="nucleotide sequence ID" value="NZ_VIRB01000087.1"/>
</dbReference>
<keyword evidence="4 8" id="KW-0418">Kinase</keyword>
<sequence length="419" mass="47983">MEGWGYVWRGRFVKIVRKIDGAMSGVLVALLVLGYNSCGCEKCNCFCLKRSWIKERGETVTKTELIDMLDEYKMGLLSKATDGTIDDKYYIQTRNALLENVSIKEQIPKFIRSCRTADEFRRYMQNESGNYAGRRTLITDSINRLIEYIEEHSDEEADPFSQIKQYKRVEQIGYGGFGSVFKYHNACLDMDFAVKVYSPIFVSSDEQREGERRFFREAKMLFQLNHMNIVKIYDAGRISEGPFIRMEYIEGYDLNGLQKKYGMLSFEYSVKVIKPILNGLRYAHGKGIIHRDLKPSNVVFSTREKIFKIIDFGVSAFLDTENNTKLTKTGEAVAGGAFIDPLLQENPKLRDCRSDIYSIGAIWYWLLCGRAPHGSDMRTYLSNAAPDLLDKQINIVMKCLAGNLEDRYGDCGELLAIIS</sequence>
<comment type="caution">
    <text evidence="8">The sequence shown here is derived from an EMBL/GenBank/DDBJ whole genome shotgun (WGS) entry which is preliminary data.</text>
</comment>
<keyword evidence="2" id="KW-0808">Transferase</keyword>
<proteinExistence type="predicted"/>
<evidence type="ECO:0000259" key="7">
    <source>
        <dbReference type="PROSITE" id="PS50011"/>
    </source>
</evidence>
<accession>A0A9X5C910</accession>
<gene>
    <name evidence="8" type="ORF">FMM80_15025</name>
</gene>
<protein>
    <recommendedName>
        <fullName evidence="1">non-specific serine/threonine protein kinase</fullName>
        <ecNumber evidence="1">2.7.11.1</ecNumber>
    </recommendedName>
</protein>
<evidence type="ECO:0000256" key="1">
    <source>
        <dbReference type="ARBA" id="ARBA00012513"/>
    </source>
</evidence>
<keyword evidence="3 6" id="KW-0547">Nucleotide-binding</keyword>
<dbReference type="EMBL" id="VIRB01000087">
    <property type="protein sequence ID" value="NDO69913.1"/>
    <property type="molecule type" value="Genomic_DNA"/>
</dbReference>